<name>A0A0G1X8V9_UNCK3</name>
<evidence type="ECO:0000313" key="2">
    <source>
        <dbReference type="EMBL" id="KKW27230.1"/>
    </source>
</evidence>
<dbReference type="Pfam" id="PF12666">
    <property type="entry name" value="PrgI"/>
    <property type="match status" value="1"/>
</dbReference>
<feature type="transmembrane region" description="Helical" evidence="1">
    <location>
        <begin position="24"/>
        <end position="41"/>
    </location>
</feature>
<protein>
    <recommendedName>
        <fullName evidence="4">PrgI family protein</fullName>
    </recommendedName>
</protein>
<evidence type="ECO:0008006" key="4">
    <source>
        <dbReference type="Google" id="ProtNLM"/>
    </source>
</evidence>
<sequence>MAAKIPQDVTREDRLIGPLTLKQFLYVLGGAALVFIAYQYYTRKYLYFTEFVLISLVAVALSVSLAFIQINGRPFGLFALQLWHFWTSPKQAVWHKEPRQLVQAIKVQASDIKDTKSEVRERQSGGELKTQLEKLSHLLDTGGTMRAEDQDAVTTQINNLNPNRSSVSEAGLDVEDILTDTD</sequence>
<dbReference type="InterPro" id="IPR024414">
    <property type="entry name" value="Uncharacterised_PrgI"/>
</dbReference>
<keyword evidence="1" id="KW-1133">Transmembrane helix</keyword>
<dbReference type="EMBL" id="LCRB01000001">
    <property type="protein sequence ID" value="KKW27230.1"/>
    <property type="molecule type" value="Genomic_DNA"/>
</dbReference>
<dbReference type="Proteomes" id="UP000034913">
    <property type="component" value="Unassembled WGS sequence"/>
</dbReference>
<evidence type="ECO:0000313" key="3">
    <source>
        <dbReference type="Proteomes" id="UP000034913"/>
    </source>
</evidence>
<evidence type="ECO:0000256" key="1">
    <source>
        <dbReference type="SAM" id="Phobius"/>
    </source>
</evidence>
<keyword evidence="1" id="KW-0812">Transmembrane</keyword>
<gene>
    <name evidence="2" type="ORF">VF00_C0001G0165</name>
</gene>
<reference evidence="2 3" key="1">
    <citation type="journal article" date="2015" name="Nature">
        <title>rRNA introns, odd ribosomes, and small enigmatic genomes across a large radiation of phyla.</title>
        <authorList>
            <person name="Brown C.T."/>
            <person name="Hug L.A."/>
            <person name="Thomas B.C."/>
            <person name="Sharon I."/>
            <person name="Castelle C.J."/>
            <person name="Singh A."/>
            <person name="Wilkins M.J."/>
            <person name="Williams K.H."/>
            <person name="Banfield J.F."/>
        </authorList>
    </citation>
    <scope>NUCLEOTIDE SEQUENCE [LARGE SCALE GENOMIC DNA]</scope>
</reference>
<accession>A0A0G1X8V9</accession>
<organism evidence="2 3">
    <name type="scientific">candidate division Kazan bacterium GW2011_GWB1_52_7</name>
    <dbReference type="NCBI Taxonomy" id="1620414"/>
    <lineage>
        <taxon>Bacteria</taxon>
        <taxon>Bacteria division Kazan-3B-28</taxon>
    </lineage>
</organism>
<dbReference type="AlphaFoldDB" id="A0A0G1X8V9"/>
<keyword evidence="1" id="KW-0472">Membrane</keyword>
<feature type="transmembrane region" description="Helical" evidence="1">
    <location>
        <begin position="47"/>
        <end position="68"/>
    </location>
</feature>
<comment type="caution">
    <text evidence="2">The sequence shown here is derived from an EMBL/GenBank/DDBJ whole genome shotgun (WGS) entry which is preliminary data.</text>
</comment>
<proteinExistence type="predicted"/>